<protein>
    <recommendedName>
        <fullName evidence="3">DUF1573 domain-containing protein</fullName>
    </recommendedName>
</protein>
<proteinExistence type="predicted"/>
<reference evidence="1 2" key="1">
    <citation type="submission" date="2017-01" db="EMBL/GenBank/DDBJ databases">
        <authorList>
            <person name="Mah S.A."/>
            <person name="Swanson W.J."/>
            <person name="Moy G.W."/>
            <person name="Vacquier V.D."/>
        </authorList>
    </citation>
    <scope>NUCLEOTIDE SEQUENCE [LARGE SCALE GENOMIC DNA]</scope>
    <source>
        <strain evidence="1 2">DSM 18014</strain>
    </source>
</reference>
<dbReference type="EMBL" id="FTOV01000006">
    <property type="protein sequence ID" value="SIT06351.1"/>
    <property type="molecule type" value="Genomic_DNA"/>
</dbReference>
<sequence length="140" mass="16251">MKKIIALFLFYLVSCNKTSENKNIIPDLHFTKVWKTPTSELTKIELPSNIDLDTIEGNHKTINFTIKNTGNKILKSLFIKPPCSCIQMPEYDSILQLKKEQKISVNMSINEIGNFYLPVTVYGTFYPFKRVFYVEGYRKS</sequence>
<dbReference type="Pfam" id="PF07610">
    <property type="entry name" value="DUF1573"/>
    <property type="match status" value="1"/>
</dbReference>
<evidence type="ECO:0000313" key="1">
    <source>
        <dbReference type="EMBL" id="SIT06351.1"/>
    </source>
</evidence>
<dbReference type="InterPro" id="IPR013783">
    <property type="entry name" value="Ig-like_fold"/>
</dbReference>
<evidence type="ECO:0008006" key="3">
    <source>
        <dbReference type="Google" id="ProtNLM"/>
    </source>
</evidence>
<dbReference type="Proteomes" id="UP000185781">
    <property type="component" value="Unassembled WGS sequence"/>
</dbReference>
<gene>
    <name evidence="1" type="ORF">SAMN05421785_10624</name>
</gene>
<dbReference type="RefSeq" id="WP_076393194.1">
    <property type="nucleotide sequence ID" value="NZ_FTOV01000006.1"/>
</dbReference>
<dbReference type="AlphaFoldDB" id="A0A1N7P6Z6"/>
<dbReference type="STRING" id="373672.SAMN05421785_10624"/>
<dbReference type="Gene3D" id="2.60.40.10">
    <property type="entry name" value="Immunoglobulins"/>
    <property type="match status" value="1"/>
</dbReference>
<dbReference type="OrthoDB" id="1466304at2"/>
<name>A0A1N7P6Z6_9FLAO</name>
<evidence type="ECO:0000313" key="2">
    <source>
        <dbReference type="Proteomes" id="UP000185781"/>
    </source>
</evidence>
<dbReference type="InterPro" id="IPR011467">
    <property type="entry name" value="DUF1573"/>
</dbReference>
<organism evidence="1 2">
    <name type="scientific">Chryseobacterium gambrini</name>
    <dbReference type="NCBI Taxonomy" id="373672"/>
    <lineage>
        <taxon>Bacteria</taxon>
        <taxon>Pseudomonadati</taxon>
        <taxon>Bacteroidota</taxon>
        <taxon>Flavobacteriia</taxon>
        <taxon>Flavobacteriales</taxon>
        <taxon>Weeksellaceae</taxon>
        <taxon>Chryseobacterium group</taxon>
        <taxon>Chryseobacterium</taxon>
    </lineage>
</organism>
<accession>A0A1N7P6Z6</accession>